<dbReference type="PANTHER" id="PTHR22930">
    <property type="match status" value="1"/>
</dbReference>
<comment type="subcellular location">
    <subcellularLocation>
        <location evidence="2">Nucleus</location>
    </subcellularLocation>
</comment>
<organism evidence="10 11">
    <name type="scientific">Microctonus aethiopoides</name>
    <dbReference type="NCBI Taxonomy" id="144406"/>
    <lineage>
        <taxon>Eukaryota</taxon>
        <taxon>Metazoa</taxon>
        <taxon>Ecdysozoa</taxon>
        <taxon>Arthropoda</taxon>
        <taxon>Hexapoda</taxon>
        <taxon>Insecta</taxon>
        <taxon>Pterygota</taxon>
        <taxon>Neoptera</taxon>
        <taxon>Endopterygota</taxon>
        <taxon>Hymenoptera</taxon>
        <taxon>Apocrita</taxon>
        <taxon>Ichneumonoidea</taxon>
        <taxon>Braconidae</taxon>
        <taxon>Euphorinae</taxon>
        <taxon>Microctonus</taxon>
    </lineage>
</organism>
<evidence type="ECO:0000256" key="2">
    <source>
        <dbReference type="ARBA" id="ARBA00004123"/>
    </source>
</evidence>
<comment type="caution">
    <text evidence="10">The sequence shown here is derived from an EMBL/GenBank/DDBJ whole genome shotgun (WGS) entry which is preliminary data.</text>
</comment>
<evidence type="ECO:0000259" key="9">
    <source>
        <dbReference type="Pfam" id="PF13359"/>
    </source>
</evidence>
<evidence type="ECO:0000256" key="4">
    <source>
        <dbReference type="ARBA" id="ARBA00022722"/>
    </source>
</evidence>
<comment type="cofactor">
    <cofactor evidence="1">
        <name>a divalent metal cation</name>
        <dbReference type="ChEBI" id="CHEBI:60240"/>
    </cofactor>
</comment>
<evidence type="ECO:0000256" key="7">
    <source>
        <dbReference type="ARBA" id="ARBA00023242"/>
    </source>
</evidence>
<keyword evidence="5" id="KW-0479">Metal-binding</keyword>
<gene>
    <name evidence="10" type="ORF">PV328_003450</name>
</gene>
<keyword evidence="11" id="KW-1185">Reference proteome</keyword>
<name>A0AA39F8F5_9HYME</name>
<accession>A0AA39F8F5</accession>
<dbReference type="GO" id="GO:0016787">
    <property type="term" value="F:hydrolase activity"/>
    <property type="evidence" value="ECO:0007669"/>
    <property type="project" value="UniProtKB-KW"/>
</dbReference>
<keyword evidence="4" id="KW-0540">Nuclease</keyword>
<dbReference type="GO" id="GO:0004518">
    <property type="term" value="F:nuclease activity"/>
    <property type="evidence" value="ECO:0007669"/>
    <property type="project" value="UniProtKB-KW"/>
</dbReference>
<keyword evidence="6" id="KW-0378">Hydrolase</keyword>
<dbReference type="GO" id="GO:0005634">
    <property type="term" value="C:nucleus"/>
    <property type="evidence" value="ECO:0007669"/>
    <property type="project" value="UniProtKB-SubCell"/>
</dbReference>
<dbReference type="Proteomes" id="UP001168990">
    <property type="component" value="Unassembled WGS sequence"/>
</dbReference>
<dbReference type="EMBL" id="JAQQBS010001422">
    <property type="protein sequence ID" value="KAK0164883.1"/>
    <property type="molecule type" value="Genomic_DNA"/>
</dbReference>
<keyword evidence="7" id="KW-0539">Nucleus</keyword>
<evidence type="ECO:0000313" key="11">
    <source>
        <dbReference type="Proteomes" id="UP001168990"/>
    </source>
</evidence>
<feature type="region of interest" description="Disordered" evidence="8">
    <location>
        <begin position="329"/>
        <end position="355"/>
    </location>
</feature>
<protein>
    <recommendedName>
        <fullName evidence="9">DDE Tnp4 domain-containing protein</fullName>
    </recommendedName>
</protein>
<dbReference type="AlphaFoldDB" id="A0AA39F8F5"/>
<evidence type="ECO:0000313" key="10">
    <source>
        <dbReference type="EMBL" id="KAK0164883.1"/>
    </source>
</evidence>
<evidence type="ECO:0000256" key="5">
    <source>
        <dbReference type="ARBA" id="ARBA00022723"/>
    </source>
</evidence>
<feature type="compositionally biased region" description="Acidic residues" evidence="8">
    <location>
        <begin position="329"/>
        <end position="343"/>
    </location>
</feature>
<proteinExistence type="inferred from homology"/>
<evidence type="ECO:0000256" key="6">
    <source>
        <dbReference type="ARBA" id="ARBA00022801"/>
    </source>
</evidence>
<feature type="domain" description="DDE Tnp4" evidence="9">
    <location>
        <begin position="167"/>
        <end position="317"/>
    </location>
</feature>
<evidence type="ECO:0000256" key="8">
    <source>
        <dbReference type="SAM" id="MobiDB-lite"/>
    </source>
</evidence>
<evidence type="ECO:0000256" key="1">
    <source>
        <dbReference type="ARBA" id="ARBA00001968"/>
    </source>
</evidence>
<dbReference type="Pfam" id="PF13359">
    <property type="entry name" value="DDE_Tnp_4"/>
    <property type="match status" value="1"/>
</dbReference>
<sequence length="372" mass="43406">MNDSNLHDINIESDDIYTHNDKVVIRIPKRYIRDGQDPFDTYSNHEFKRRYRFDKENIKYRILPKIERGLKKVNNRGLPIPPIQQLLICLRFYGTANFQLILDDTLTVSQPTVSRTVFRVSKLLASLFNEYIKMPSTEKDRIENERLFKNFGIGDGDTGIPNIDGIIDCTHVRISTTKFRIIDDTFKNRKGYFSLNVQTVVGPRMEFLDIVPEWPGGAQDSRIFQSSRIYKRYCEHQLNGILIGDAEYPCLPFLLTPILNPETDEQIIYNKIHSNTRHIINRTYRVWKLRFPCLTKGLTTKLLCTTTIIVACAVLHNMAITFNDVFSEEDDELEEGEEEEEYEKEQLSVPPPHWQPEDGFIFREALLAEMFA</sequence>
<reference evidence="10" key="1">
    <citation type="journal article" date="2023" name="bioRxiv">
        <title>Scaffold-level genome assemblies of two parasitoid biocontrol wasps reveal the parthenogenesis mechanism and an associated novel virus.</title>
        <authorList>
            <person name="Inwood S."/>
            <person name="Skelly J."/>
            <person name="Guhlin J."/>
            <person name="Harrop T."/>
            <person name="Goldson S."/>
            <person name="Dearden P."/>
        </authorList>
    </citation>
    <scope>NUCLEOTIDE SEQUENCE</scope>
    <source>
        <strain evidence="10">Irish</strain>
        <tissue evidence="10">Whole body</tissue>
    </source>
</reference>
<dbReference type="GO" id="GO:0046872">
    <property type="term" value="F:metal ion binding"/>
    <property type="evidence" value="ECO:0007669"/>
    <property type="project" value="UniProtKB-KW"/>
</dbReference>
<reference evidence="10" key="2">
    <citation type="submission" date="2023-03" db="EMBL/GenBank/DDBJ databases">
        <authorList>
            <person name="Inwood S.N."/>
            <person name="Skelly J.G."/>
            <person name="Guhlin J."/>
            <person name="Harrop T.W.R."/>
            <person name="Goldson S.G."/>
            <person name="Dearden P.K."/>
        </authorList>
    </citation>
    <scope>NUCLEOTIDE SEQUENCE</scope>
    <source>
        <strain evidence="10">Irish</strain>
        <tissue evidence="10">Whole body</tissue>
    </source>
</reference>
<evidence type="ECO:0000256" key="3">
    <source>
        <dbReference type="ARBA" id="ARBA00006958"/>
    </source>
</evidence>
<dbReference type="PANTHER" id="PTHR22930:SF289">
    <property type="entry name" value="DDE TNP4 DOMAIN-CONTAINING PROTEIN-RELATED"/>
    <property type="match status" value="1"/>
</dbReference>
<dbReference type="InterPro" id="IPR045249">
    <property type="entry name" value="HARBI1-like"/>
</dbReference>
<comment type="similarity">
    <text evidence="3">Belongs to the HARBI1 family.</text>
</comment>
<dbReference type="InterPro" id="IPR027806">
    <property type="entry name" value="HARBI1_dom"/>
</dbReference>